<keyword evidence="1" id="KW-0175">Coiled coil</keyword>
<gene>
    <name evidence="2" type="ORF">DI565_14080</name>
</gene>
<comment type="caution">
    <text evidence="2">The sequence shown here is derived from an EMBL/GenBank/DDBJ whole genome shotgun (WGS) entry which is preliminary data.</text>
</comment>
<dbReference type="Proteomes" id="UP000249577">
    <property type="component" value="Unassembled WGS sequence"/>
</dbReference>
<organism evidence="2 3">
    <name type="scientific">Ancylobacter novellus</name>
    <name type="common">Thiobacillus novellus</name>
    <dbReference type="NCBI Taxonomy" id="921"/>
    <lineage>
        <taxon>Bacteria</taxon>
        <taxon>Pseudomonadati</taxon>
        <taxon>Pseudomonadota</taxon>
        <taxon>Alphaproteobacteria</taxon>
        <taxon>Hyphomicrobiales</taxon>
        <taxon>Xanthobacteraceae</taxon>
        <taxon>Ancylobacter</taxon>
    </lineage>
</organism>
<name>A0A2W5KFS2_ANCNO</name>
<proteinExistence type="predicted"/>
<accession>A0A2W5KFS2</accession>
<evidence type="ECO:0000256" key="1">
    <source>
        <dbReference type="SAM" id="Coils"/>
    </source>
</evidence>
<evidence type="ECO:0000313" key="2">
    <source>
        <dbReference type="EMBL" id="PZQ13665.1"/>
    </source>
</evidence>
<reference evidence="2 3" key="1">
    <citation type="submission" date="2017-08" db="EMBL/GenBank/DDBJ databases">
        <title>Infants hospitalized years apart are colonized by the same room-sourced microbial strains.</title>
        <authorList>
            <person name="Brooks B."/>
            <person name="Olm M.R."/>
            <person name="Firek B.A."/>
            <person name="Baker R."/>
            <person name="Thomas B.C."/>
            <person name="Morowitz M.J."/>
            <person name="Banfield J.F."/>
        </authorList>
    </citation>
    <scope>NUCLEOTIDE SEQUENCE [LARGE SCALE GENOMIC DNA]</scope>
    <source>
        <strain evidence="2">S2_005_003_R2_43</strain>
    </source>
</reference>
<feature type="coiled-coil region" evidence="1">
    <location>
        <begin position="43"/>
        <end position="77"/>
    </location>
</feature>
<evidence type="ECO:0000313" key="3">
    <source>
        <dbReference type="Proteomes" id="UP000249577"/>
    </source>
</evidence>
<dbReference type="AlphaFoldDB" id="A0A2W5KFS2"/>
<protein>
    <submittedName>
        <fullName evidence="2">Uncharacterized protein</fullName>
    </submittedName>
</protein>
<sequence>MNGKPLHSYPEPTQVALLKKQIAGVEAARVAAVQFAAAETRRADGAEHEVRSLTLEMGRMRQQLARASVELASLKGRGE</sequence>
<dbReference type="EMBL" id="QFPN01000007">
    <property type="protein sequence ID" value="PZQ13665.1"/>
    <property type="molecule type" value="Genomic_DNA"/>
</dbReference>